<sequence length="217" mass="24165">MLELPIFYQMAIICSCNHNKLAIAICLFFLFVYWSCCCCCSNHLASTFVAFFVVGLSTSAPFLLARIKYLVKDEAFADNSNKSVTEAATEEEEEDVVAEEKSSRSTSQCSNFDDESSPEDEAYRSTESSEDSISDDENLIEISLPDGHFVASEEPKALLKPLLPDLRRGFPTNILPDSVMRQHGLTELLSEINEEDNLIEIDIVRGSIKCSRVAIKA</sequence>
<name>A0AAQ3JT22_9LILI</name>
<keyword evidence="2" id="KW-1133">Transmembrane helix</keyword>
<dbReference type="Proteomes" id="UP001327560">
    <property type="component" value="Chromosome 1"/>
</dbReference>
<evidence type="ECO:0000256" key="1">
    <source>
        <dbReference type="SAM" id="MobiDB-lite"/>
    </source>
</evidence>
<dbReference type="AlphaFoldDB" id="A0AAQ3JT22"/>
<keyword evidence="2" id="KW-0472">Membrane</keyword>
<dbReference type="EMBL" id="CP136890">
    <property type="protein sequence ID" value="WOK94454.1"/>
    <property type="molecule type" value="Genomic_DNA"/>
</dbReference>
<organism evidence="3 4">
    <name type="scientific">Canna indica</name>
    <name type="common">Indian-shot</name>
    <dbReference type="NCBI Taxonomy" id="4628"/>
    <lineage>
        <taxon>Eukaryota</taxon>
        <taxon>Viridiplantae</taxon>
        <taxon>Streptophyta</taxon>
        <taxon>Embryophyta</taxon>
        <taxon>Tracheophyta</taxon>
        <taxon>Spermatophyta</taxon>
        <taxon>Magnoliopsida</taxon>
        <taxon>Liliopsida</taxon>
        <taxon>Zingiberales</taxon>
        <taxon>Cannaceae</taxon>
        <taxon>Canna</taxon>
    </lineage>
</organism>
<keyword evidence="2" id="KW-0812">Transmembrane</keyword>
<evidence type="ECO:0000313" key="3">
    <source>
        <dbReference type="EMBL" id="WOK94454.1"/>
    </source>
</evidence>
<evidence type="ECO:0000313" key="4">
    <source>
        <dbReference type="Proteomes" id="UP001327560"/>
    </source>
</evidence>
<protein>
    <submittedName>
        <fullName evidence="3">Uncharacterized protein</fullName>
    </submittedName>
</protein>
<feature type="transmembrane region" description="Helical" evidence="2">
    <location>
        <begin position="47"/>
        <end position="65"/>
    </location>
</feature>
<dbReference type="PANTHER" id="PTHR35708:SF3">
    <property type="entry name" value="GB|AAD25831.1"/>
    <property type="match status" value="1"/>
</dbReference>
<proteinExistence type="predicted"/>
<feature type="region of interest" description="Disordered" evidence="1">
    <location>
        <begin position="83"/>
        <end position="137"/>
    </location>
</feature>
<evidence type="ECO:0000256" key="2">
    <source>
        <dbReference type="SAM" id="Phobius"/>
    </source>
</evidence>
<reference evidence="3 4" key="1">
    <citation type="submission" date="2023-10" db="EMBL/GenBank/DDBJ databases">
        <title>Chromosome-scale genome assembly provides insights into flower coloration mechanisms of Canna indica.</title>
        <authorList>
            <person name="Li C."/>
        </authorList>
    </citation>
    <scope>NUCLEOTIDE SEQUENCE [LARGE SCALE GENOMIC DNA]</scope>
    <source>
        <tissue evidence="3">Flower</tissue>
    </source>
</reference>
<gene>
    <name evidence="3" type="ORF">Cni_G03156</name>
</gene>
<accession>A0AAQ3JT22</accession>
<dbReference type="PANTHER" id="PTHR35708">
    <property type="entry name" value="GB|AAD25831.1"/>
    <property type="match status" value="1"/>
</dbReference>
<feature type="compositionally biased region" description="Acidic residues" evidence="1">
    <location>
        <begin position="128"/>
        <end position="137"/>
    </location>
</feature>
<keyword evidence="4" id="KW-1185">Reference proteome</keyword>
<feature type="compositionally biased region" description="Acidic residues" evidence="1">
    <location>
        <begin position="88"/>
        <end position="97"/>
    </location>
</feature>